<dbReference type="AlphaFoldDB" id="A0A932R201"/>
<feature type="domain" description="Mur ligase C-terminal" evidence="9">
    <location>
        <begin position="308"/>
        <end position="427"/>
    </location>
</feature>
<dbReference type="Pfam" id="PF08245">
    <property type="entry name" value="Mur_ligase_M"/>
    <property type="match status" value="1"/>
</dbReference>
<dbReference type="NCBIfam" id="TIGR01087">
    <property type="entry name" value="murD"/>
    <property type="match status" value="1"/>
</dbReference>
<dbReference type="Gene3D" id="3.40.1190.10">
    <property type="entry name" value="Mur-like, catalytic domain"/>
    <property type="match status" value="1"/>
</dbReference>
<keyword evidence="7 8" id="KW-0131">Cell cycle</keyword>
<dbReference type="SUPFAM" id="SSF53244">
    <property type="entry name" value="MurD-like peptide ligases, peptide-binding domain"/>
    <property type="match status" value="1"/>
</dbReference>
<dbReference type="Gene3D" id="3.90.190.20">
    <property type="entry name" value="Mur ligase, C-terminal domain"/>
    <property type="match status" value="1"/>
</dbReference>
<dbReference type="EMBL" id="JACQCR010000056">
    <property type="protein sequence ID" value="MBI3631161.1"/>
    <property type="molecule type" value="Genomic_DNA"/>
</dbReference>
<sequence>MKETARDHKNSTSAFAGKRVLVMGLGLHGGGLGSVRFLSGQGARITVTDLRSEKELAPSLAPLKRIKNITYVLGRHRESDFVAADIIIKNPGVRSDSSYLRLARRRGIPVTTDVAIFFRSCPGTIIGVSGTRGKSTTATLISLFLKTRHQRVFLAGNIRTSVLDILPRVRKGDLVVLELSSFQLTDLAREHTSPPVAVLTNILRDHLNWHVNMQEYQKAKAAIFRFQKPGDYAFINGSDRRLHALARGAPSRVVFPRLDMRLKPIVDEKLGEHYESSVALAAAVARHFGLTAASVARVLRSFPGLPERQEEIAVKKGIHFIDDTTATTPDAAVVAIKRFRAKAGTNALILIAGGSDKNLDFREMIRAIQRSADVIIFLPGSATRKMRSLLHEDRIKPPKTKSARSMNEAVRIAWRRAKRGDHIVLSPGAASFGLFLNEFDRGAQFKKAVRAL</sequence>
<dbReference type="Gene3D" id="3.40.50.720">
    <property type="entry name" value="NAD(P)-binding Rossmann-like Domain"/>
    <property type="match status" value="1"/>
</dbReference>
<dbReference type="PANTHER" id="PTHR43692">
    <property type="entry name" value="UDP-N-ACETYLMURAMOYLALANINE--D-GLUTAMATE LIGASE"/>
    <property type="match status" value="1"/>
</dbReference>
<keyword evidence="7 8" id="KW-0573">Peptidoglycan synthesis</keyword>
<reference evidence="11" key="1">
    <citation type="submission" date="2020-07" db="EMBL/GenBank/DDBJ databases">
        <title>Huge and variable diversity of episymbiotic CPR bacteria and DPANN archaea in groundwater ecosystems.</title>
        <authorList>
            <person name="He C.Y."/>
            <person name="Keren R."/>
            <person name="Whittaker M."/>
            <person name="Farag I.F."/>
            <person name="Doudna J."/>
            <person name="Cate J.H.D."/>
            <person name="Banfield J.F."/>
        </authorList>
    </citation>
    <scope>NUCLEOTIDE SEQUENCE</scope>
    <source>
        <strain evidence="11">NC_groundwater_973_Pr1_S-0.2um_54_13</strain>
    </source>
</reference>
<dbReference type="GO" id="GO:0005737">
    <property type="term" value="C:cytoplasm"/>
    <property type="evidence" value="ECO:0007669"/>
    <property type="project" value="UniProtKB-SubCell"/>
</dbReference>
<comment type="subcellular location">
    <subcellularLocation>
        <location evidence="1 7 8">Cytoplasm</location>
    </subcellularLocation>
</comment>
<proteinExistence type="inferred from homology"/>
<organism evidence="11 12">
    <name type="scientific">Candidatus Sungiibacteriota bacterium</name>
    <dbReference type="NCBI Taxonomy" id="2750080"/>
    <lineage>
        <taxon>Bacteria</taxon>
        <taxon>Candidatus Sungiibacteriota</taxon>
    </lineage>
</organism>
<evidence type="ECO:0000256" key="2">
    <source>
        <dbReference type="ARBA" id="ARBA00004752"/>
    </source>
</evidence>
<evidence type="ECO:0000313" key="12">
    <source>
        <dbReference type="Proteomes" id="UP000753196"/>
    </source>
</evidence>
<keyword evidence="7 8" id="KW-0133">Cell shape</keyword>
<dbReference type="GO" id="GO:0051301">
    <property type="term" value="P:cell division"/>
    <property type="evidence" value="ECO:0007669"/>
    <property type="project" value="UniProtKB-KW"/>
</dbReference>
<comment type="catalytic activity">
    <reaction evidence="7 8">
        <text>UDP-N-acetyl-alpha-D-muramoyl-L-alanine + D-glutamate + ATP = UDP-N-acetyl-alpha-D-muramoyl-L-alanyl-D-glutamate + ADP + phosphate + H(+)</text>
        <dbReference type="Rhea" id="RHEA:16429"/>
        <dbReference type="ChEBI" id="CHEBI:15378"/>
        <dbReference type="ChEBI" id="CHEBI:29986"/>
        <dbReference type="ChEBI" id="CHEBI:30616"/>
        <dbReference type="ChEBI" id="CHEBI:43474"/>
        <dbReference type="ChEBI" id="CHEBI:83898"/>
        <dbReference type="ChEBI" id="CHEBI:83900"/>
        <dbReference type="ChEBI" id="CHEBI:456216"/>
        <dbReference type="EC" id="6.3.2.9"/>
    </reaction>
</comment>
<dbReference type="GO" id="GO:0009252">
    <property type="term" value="P:peptidoglycan biosynthetic process"/>
    <property type="evidence" value="ECO:0007669"/>
    <property type="project" value="UniProtKB-UniRule"/>
</dbReference>
<comment type="caution">
    <text evidence="11">The sequence shown here is derived from an EMBL/GenBank/DDBJ whole genome shotgun (WGS) entry which is preliminary data.</text>
</comment>
<dbReference type="InterPro" id="IPR036565">
    <property type="entry name" value="Mur-like_cat_sf"/>
</dbReference>
<keyword evidence="6 7" id="KW-0067">ATP-binding</keyword>
<dbReference type="InterPro" id="IPR005762">
    <property type="entry name" value="MurD"/>
</dbReference>
<evidence type="ECO:0000256" key="3">
    <source>
        <dbReference type="ARBA" id="ARBA00022490"/>
    </source>
</evidence>
<dbReference type="InterPro" id="IPR004101">
    <property type="entry name" value="Mur_ligase_C"/>
</dbReference>
<dbReference type="SUPFAM" id="SSF53623">
    <property type="entry name" value="MurD-like peptide ligases, catalytic domain"/>
    <property type="match status" value="1"/>
</dbReference>
<dbReference type="Proteomes" id="UP000753196">
    <property type="component" value="Unassembled WGS sequence"/>
</dbReference>
<keyword evidence="3 7" id="KW-0963">Cytoplasm</keyword>
<evidence type="ECO:0000256" key="1">
    <source>
        <dbReference type="ARBA" id="ARBA00004496"/>
    </source>
</evidence>
<dbReference type="GO" id="GO:0005524">
    <property type="term" value="F:ATP binding"/>
    <property type="evidence" value="ECO:0007669"/>
    <property type="project" value="UniProtKB-UniRule"/>
</dbReference>
<comment type="function">
    <text evidence="7 8">Cell wall formation. Catalyzes the addition of glutamate to the nucleotide precursor UDP-N-acetylmuramoyl-L-alanine (UMA).</text>
</comment>
<keyword evidence="5 7" id="KW-0547">Nucleotide-binding</keyword>
<evidence type="ECO:0000259" key="9">
    <source>
        <dbReference type="Pfam" id="PF02875"/>
    </source>
</evidence>
<name>A0A932R201_9BACT</name>
<keyword evidence="4 7" id="KW-0436">Ligase</keyword>
<dbReference type="GO" id="GO:0071555">
    <property type="term" value="P:cell wall organization"/>
    <property type="evidence" value="ECO:0007669"/>
    <property type="project" value="UniProtKB-KW"/>
</dbReference>
<accession>A0A932R201</accession>
<evidence type="ECO:0000256" key="6">
    <source>
        <dbReference type="ARBA" id="ARBA00022840"/>
    </source>
</evidence>
<dbReference type="PANTHER" id="PTHR43692:SF1">
    <property type="entry name" value="UDP-N-ACETYLMURAMOYLALANINE--D-GLUTAMATE LIGASE"/>
    <property type="match status" value="1"/>
</dbReference>
<evidence type="ECO:0000256" key="7">
    <source>
        <dbReference type="HAMAP-Rule" id="MF_00639"/>
    </source>
</evidence>
<dbReference type="HAMAP" id="MF_00639">
    <property type="entry name" value="MurD"/>
    <property type="match status" value="1"/>
</dbReference>
<evidence type="ECO:0000313" key="11">
    <source>
        <dbReference type="EMBL" id="MBI3631161.1"/>
    </source>
</evidence>
<dbReference type="GO" id="GO:0008764">
    <property type="term" value="F:UDP-N-acetylmuramoylalanine-D-glutamate ligase activity"/>
    <property type="evidence" value="ECO:0007669"/>
    <property type="project" value="UniProtKB-UniRule"/>
</dbReference>
<dbReference type="EC" id="6.3.2.9" evidence="7 8"/>
<keyword evidence="7 8" id="KW-0132">Cell division</keyword>
<evidence type="ECO:0000259" key="10">
    <source>
        <dbReference type="Pfam" id="PF08245"/>
    </source>
</evidence>
<comment type="similarity">
    <text evidence="7">Belongs to the MurCDEF family.</text>
</comment>
<keyword evidence="7 8" id="KW-0961">Cell wall biogenesis/degradation</keyword>
<dbReference type="InterPro" id="IPR036615">
    <property type="entry name" value="Mur_ligase_C_dom_sf"/>
</dbReference>
<dbReference type="SUPFAM" id="SSF51984">
    <property type="entry name" value="MurCD N-terminal domain"/>
    <property type="match status" value="1"/>
</dbReference>
<feature type="domain" description="Mur ligase central" evidence="10">
    <location>
        <begin position="128"/>
        <end position="254"/>
    </location>
</feature>
<comment type="pathway">
    <text evidence="2 7 8">Cell wall biogenesis; peptidoglycan biosynthesis.</text>
</comment>
<dbReference type="Pfam" id="PF02875">
    <property type="entry name" value="Mur_ligase_C"/>
    <property type="match status" value="1"/>
</dbReference>
<evidence type="ECO:0000256" key="5">
    <source>
        <dbReference type="ARBA" id="ARBA00022741"/>
    </source>
</evidence>
<feature type="binding site" evidence="7">
    <location>
        <begin position="130"/>
        <end position="136"/>
    </location>
    <ligand>
        <name>ATP</name>
        <dbReference type="ChEBI" id="CHEBI:30616"/>
    </ligand>
</feature>
<gene>
    <name evidence="7 11" type="primary">murD</name>
    <name evidence="11" type="ORF">HY221_02385</name>
</gene>
<evidence type="ECO:0000256" key="4">
    <source>
        <dbReference type="ARBA" id="ARBA00022598"/>
    </source>
</evidence>
<protein>
    <recommendedName>
        <fullName evidence="7 8">UDP-N-acetylmuramoylalanine--D-glutamate ligase</fullName>
        <ecNumber evidence="7 8">6.3.2.9</ecNumber>
    </recommendedName>
    <alternativeName>
        <fullName evidence="7">D-glutamic acid-adding enzyme</fullName>
    </alternativeName>
    <alternativeName>
        <fullName evidence="7">UDP-N-acetylmuramoyl-L-alanyl-D-glutamate synthetase</fullName>
    </alternativeName>
</protein>
<dbReference type="GO" id="GO:0008360">
    <property type="term" value="P:regulation of cell shape"/>
    <property type="evidence" value="ECO:0007669"/>
    <property type="project" value="UniProtKB-KW"/>
</dbReference>
<dbReference type="InterPro" id="IPR013221">
    <property type="entry name" value="Mur_ligase_cen"/>
</dbReference>
<evidence type="ECO:0000256" key="8">
    <source>
        <dbReference type="RuleBase" id="RU003664"/>
    </source>
</evidence>
<dbReference type="Pfam" id="PF21799">
    <property type="entry name" value="MurD-like_N"/>
    <property type="match status" value="1"/>
</dbReference>